<feature type="region of interest" description="Disordered" evidence="1">
    <location>
        <begin position="119"/>
        <end position="170"/>
    </location>
</feature>
<evidence type="ECO:0000256" key="1">
    <source>
        <dbReference type="SAM" id="MobiDB-lite"/>
    </source>
</evidence>
<dbReference type="STRING" id="112413.SAMN05421854_101763"/>
<organism evidence="2 3">
    <name type="scientific">Amycolatopsis rubida</name>
    <dbReference type="NCBI Taxonomy" id="112413"/>
    <lineage>
        <taxon>Bacteria</taxon>
        <taxon>Bacillati</taxon>
        <taxon>Actinomycetota</taxon>
        <taxon>Actinomycetes</taxon>
        <taxon>Pseudonocardiales</taxon>
        <taxon>Pseudonocardiaceae</taxon>
        <taxon>Amycolatopsis</taxon>
    </lineage>
</organism>
<proteinExistence type="predicted"/>
<protein>
    <submittedName>
        <fullName evidence="2">Uncharacterized protein</fullName>
    </submittedName>
</protein>
<sequence length="219" mass="22672">MIPMTRRFRSPTDPVERAGVPPEDPEGRVWARPAPLAWTAGAPAAMAMTEVEMNATLSRPGAAPAESDGAVVLDRSAGAVRDLASLVVLGGRAVVPDRSVVAHALTSLVVLGGRAVAPDSSAATNNLTSSAASDLTPAHPNPPHQPTRTFAPTPSRAYAAPTLTGGTPRTQRNRVVALAGYPQQICGQLDGLWITQGHRGDNPVADRMTQAGAGRGEWA</sequence>
<dbReference type="EMBL" id="FOWC01000001">
    <property type="protein sequence ID" value="SFO13927.1"/>
    <property type="molecule type" value="Genomic_DNA"/>
</dbReference>
<feature type="region of interest" description="Disordered" evidence="1">
    <location>
        <begin position="1"/>
        <end position="28"/>
    </location>
</feature>
<feature type="compositionally biased region" description="Low complexity" evidence="1">
    <location>
        <begin position="120"/>
        <end position="133"/>
    </location>
</feature>
<name>A0A1I5ER20_9PSEU</name>
<accession>A0A1I5ER20</accession>
<feature type="region of interest" description="Disordered" evidence="1">
    <location>
        <begin position="200"/>
        <end position="219"/>
    </location>
</feature>
<dbReference type="AlphaFoldDB" id="A0A1I5ER20"/>
<evidence type="ECO:0000313" key="3">
    <source>
        <dbReference type="Proteomes" id="UP000199137"/>
    </source>
</evidence>
<dbReference type="Proteomes" id="UP000199137">
    <property type="component" value="Unassembled WGS sequence"/>
</dbReference>
<evidence type="ECO:0000313" key="2">
    <source>
        <dbReference type="EMBL" id="SFO13927.1"/>
    </source>
</evidence>
<gene>
    <name evidence="2" type="ORF">SAMN05421854_101763</name>
</gene>
<reference evidence="2 3" key="1">
    <citation type="submission" date="2016-10" db="EMBL/GenBank/DDBJ databases">
        <authorList>
            <person name="de Groot N.N."/>
        </authorList>
    </citation>
    <scope>NUCLEOTIDE SEQUENCE [LARGE SCALE GENOMIC DNA]</scope>
    <source>
        <strain evidence="2 3">DSM 44637</strain>
    </source>
</reference>